<organism evidence="2 3">
    <name type="scientific">Marinithermofilum abyssi</name>
    <dbReference type="NCBI Taxonomy" id="1571185"/>
    <lineage>
        <taxon>Bacteria</taxon>
        <taxon>Bacillati</taxon>
        <taxon>Bacillota</taxon>
        <taxon>Bacilli</taxon>
        <taxon>Bacillales</taxon>
        <taxon>Thermoactinomycetaceae</taxon>
        <taxon>Marinithermofilum</taxon>
    </lineage>
</organism>
<evidence type="ECO:0000256" key="1">
    <source>
        <dbReference type="SAM" id="Phobius"/>
    </source>
</evidence>
<dbReference type="AlphaFoldDB" id="A0A8J2YDJ3"/>
<proteinExistence type="predicted"/>
<dbReference type="RefSeq" id="WP_188646859.1">
    <property type="nucleotide sequence ID" value="NZ_BMHQ01000003.1"/>
</dbReference>
<comment type="caution">
    <text evidence="2">The sequence shown here is derived from an EMBL/GenBank/DDBJ whole genome shotgun (WGS) entry which is preliminary data.</text>
</comment>
<gene>
    <name evidence="2" type="ORF">GCM10011571_10520</name>
</gene>
<keyword evidence="1" id="KW-0472">Membrane</keyword>
<reference evidence="2" key="2">
    <citation type="submission" date="2020-09" db="EMBL/GenBank/DDBJ databases">
        <authorList>
            <person name="Sun Q."/>
            <person name="Zhou Y."/>
        </authorList>
    </citation>
    <scope>NUCLEOTIDE SEQUENCE</scope>
    <source>
        <strain evidence="2">CGMCC 1.15179</strain>
    </source>
</reference>
<feature type="transmembrane region" description="Helical" evidence="1">
    <location>
        <begin position="43"/>
        <end position="62"/>
    </location>
</feature>
<evidence type="ECO:0000313" key="3">
    <source>
        <dbReference type="Proteomes" id="UP000625210"/>
    </source>
</evidence>
<evidence type="ECO:0000313" key="2">
    <source>
        <dbReference type="EMBL" id="GGE11093.1"/>
    </source>
</evidence>
<keyword evidence="1" id="KW-1133">Transmembrane helix</keyword>
<sequence>MNRTSGVTAVWSGLLAATAVLFFPDHGGNSWEWTLWKALSPEYAGFLFLLYVSFRWMAAAVRRSLNRLLGLPVSWKHRRRQKELWPLGVALAVLLYLFIEVPWHAAVFTLLFSGKEGWGYLEKRRALKRSGYAESHWESS</sequence>
<dbReference type="Proteomes" id="UP000625210">
    <property type="component" value="Unassembled WGS sequence"/>
</dbReference>
<name>A0A8J2YDJ3_9BACL</name>
<keyword evidence="1" id="KW-0812">Transmembrane</keyword>
<feature type="transmembrane region" description="Helical" evidence="1">
    <location>
        <begin position="83"/>
        <end position="99"/>
    </location>
</feature>
<protein>
    <submittedName>
        <fullName evidence="2">Uncharacterized protein</fullName>
    </submittedName>
</protein>
<keyword evidence="3" id="KW-1185">Reference proteome</keyword>
<accession>A0A8J2YDJ3</accession>
<dbReference type="EMBL" id="BMHQ01000003">
    <property type="protein sequence ID" value="GGE11093.1"/>
    <property type="molecule type" value="Genomic_DNA"/>
</dbReference>
<reference evidence="2" key="1">
    <citation type="journal article" date="2014" name="Int. J. Syst. Evol. Microbiol.">
        <title>Complete genome sequence of Corynebacterium casei LMG S-19264T (=DSM 44701T), isolated from a smear-ripened cheese.</title>
        <authorList>
            <consortium name="US DOE Joint Genome Institute (JGI-PGF)"/>
            <person name="Walter F."/>
            <person name="Albersmeier A."/>
            <person name="Kalinowski J."/>
            <person name="Ruckert C."/>
        </authorList>
    </citation>
    <scope>NUCLEOTIDE SEQUENCE</scope>
    <source>
        <strain evidence="2">CGMCC 1.15179</strain>
    </source>
</reference>